<keyword evidence="1" id="KW-0472">Membrane</keyword>
<feature type="transmembrane region" description="Helical" evidence="1">
    <location>
        <begin position="65"/>
        <end position="84"/>
    </location>
</feature>
<keyword evidence="1" id="KW-0812">Transmembrane</keyword>
<organism evidence="2 3">
    <name type="scientific">Mycobacterium senriense</name>
    <dbReference type="NCBI Taxonomy" id="2775496"/>
    <lineage>
        <taxon>Bacteria</taxon>
        <taxon>Bacillati</taxon>
        <taxon>Actinomycetota</taxon>
        <taxon>Actinomycetes</taxon>
        <taxon>Mycobacteriales</taxon>
        <taxon>Mycobacteriaceae</taxon>
        <taxon>Mycobacterium</taxon>
        <taxon>Mycobacterium avium complex (MAC)</taxon>
    </lineage>
</organism>
<reference evidence="2 3" key="1">
    <citation type="submission" date="2021-07" db="EMBL/GenBank/DDBJ databases">
        <title>Complete genome sequence of nontuberculous Mycobacterium sp. TY59.</title>
        <authorList>
            <person name="Fukushima K."/>
        </authorList>
    </citation>
    <scope>NUCLEOTIDE SEQUENCE [LARGE SCALE GENOMIC DNA]</scope>
    <source>
        <strain evidence="2 3">TY59</strain>
    </source>
</reference>
<gene>
    <name evidence="2" type="ORF">MTY59_53390</name>
</gene>
<dbReference type="InterPro" id="IPR024341">
    <property type="entry name" value="DUF2631"/>
</dbReference>
<dbReference type="Pfam" id="PF10939">
    <property type="entry name" value="DUF2631"/>
    <property type="match status" value="1"/>
</dbReference>
<evidence type="ECO:0000313" key="2">
    <source>
        <dbReference type="EMBL" id="BCZ25484.1"/>
    </source>
</evidence>
<sequence>MPPGAHAGHAPQARRRVCQNLGSTSQSDPKGIAVASTEVERFNGVDDVEVPSAAWGWSRINHRTWHIAGLIGFGFLLAMLRGNHVGHIENWFLIAFAALILVALIRDLWGRRRGWIR</sequence>
<proteinExistence type="predicted"/>
<keyword evidence="1" id="KW-1133">Transmembrane helix</keyword>
<protein>
    <recommendedName>
        <fullName evidence="4">DUF2631 domain-containing protein</fullName>
    </recommendedName>
</protein>
<name>A0ABN6IPP1_9MYCO</name>
<evidence type="ECO:0000256" key="1">
    <source>
        <dbReference type="SAM" id="Phobius"/>
    </source>
</evidence>
<evidence type="ECO:0000313" key="3">
    <source>
        <dbReference type="Proteomes" id="UP000826012"/>
    </source>
</evidence>
<dbReference type="Proteomes" id="UP000826012">
    <property type="component" value="Chromosome"/>
</dbReference>
<dbReference type="EMBL" id="AP024828">
    <property type="protein sequence ID" value="BCZ25484.1"/>
    <property type="molecule type" value="Genomic_DNA"/>
</dbReference>
<reference evidence="2 3" key="2">
    <citation type="submission" date="2021-07" db="EMBL/GenBank/DDBJ databases">
        <authorList>
            <person name="Matsumoto Y."/>
            <person name="Motooka D."/>
            <person name="Nakamura S."/>
        </authorList>
    </citation>
    <scope>NUCLEOTIDE SEQUENCE [LARGE SCALE GENOMIC DNA]</scope>
    <source>
        <strain evidence="2 3">TY59</strain>
    </source>
</reference>
<feature type="transmembrane region" description="Helical" evidence="1">
    <location>
        <begin position="90"/>
        <end position="109"/>
    </location>
</feature>
<keyword evidence="3" id="KW-1185">Reference proteome</keyword>
<evidence type="ECO:0008006" key="4">
    <source>
        <dbReference type="Google" id="ProtNLM"/>
    </source>
</evidence>
<accession>A0ABN6IPP1</accession>